<dbReference type="InterPro" id="IPR019818">
    <property type="entry name" value="IsoCit/isopropylmalate_DH_CS"/>
</dbReference>
<keyword evidence="3" id="KW-0479">Metal-binding</keyword>
<dbReference type="PROSITE" id="PS00470">
    <property type="entry name" value="IDH_IMDH"/>
    <property type="match status" value="1"/>
</dbReference>
<feature type="domain" description="Isopropylmalate dehydrogenase-like" evidence="7">
    <location>
        <begin position="3"/>
        <end position="345"/>
    </location>
</feature>
<keyword evidence="9" id="KW-1185">Reference proteome</keyword>
<dbReference type="Proteomes" id="UP000287243">
    <property type="component" value="Chromosome"/>
</dbReference>
<evidence type="ECO:0000313" key="8">
    <source>
        <dbReference type="EMBL" id="QAT17202.1"/>
    </source>
</evidence>
<comment type="cofactor">
    <cofactor evidence="1">
        <name>Mn(2+)</name>
        <dbReference type="ChEBI" id="CHEBI:29035"/>
    </cofactor>
</comment>
<dbReference type="GO" id="GO:0016616">
    <property type="term" value="F:oxidoreductase activity, acting on the CH-OH group of donors, NAD or NADP as acceptor"/>
    <property type="evidence" value="ECO:0007669"/>
    <property type="project" value="InterPro"/>
</dbReference>
<dbReference type="KEGG" id="vai:BU251_05380"/>
<dbReference type="NCBIfam" id="NF002898">
    <property type="entry name" value="PRK03437.1"/>
    <property type="match status" value="1"/>
</dbReference>
<name>A0A410P507_VELA1</name>
<evidence type="ECO:0000256" key="6">
    <source>
        <dbReference type="ARBA" id="ARBA00023211"/>
    </source>
</evidence>
<proteinExistence type="predicted"/>
<dbReference type="SMART" id="SM01329">
    <property type="entry name" value="Iso_dh"/>
    <property type="match status" value="1"/>
</dbReference>
<protein>
    <submittedName>
        <fullName evidence="8">3-isopropylmalate dehydrogenase</fullName>
    </submittedName>
</protein>
<dbReference type="SUPFAM" id="SSF53659">
    <property type="entry name" value="Isocitrate/Isopropylmalate dehydrogenase-like"/>
    <property type="match status" value="1"/>
</dbReference>
<evidence type="ECO:0000313" key="9">
    <source>
        <dbReference type="Proteomes" id="UP000287243"/>
    </source>
</evidence>
<evidence type="ECO:0000256" key="2">
    <source>
        <dbReference type="ARBA" id="ARBA00001946"/>
    </source>
</evidence>
<dbReference type="AlphaFoldDB" id="A0A410P507"/>
<comment type="cofactor">
    <cofactor evidence="2">
        <name>Mg(2+)</name>
        <dbReference type="ChEBI" id="CHEBI:18420"/>
    </cofactor>
</comment>
<dbReference type="PANTHER" id="PTHR43275:SF1">
    <property type="entry name" value="D-MALATE DEHYDROGENASE [DECARBOXYLATING]"/>
    <property type="match status" value="1"/>
</dbReference>
<dbReference type="InterPro" id="IPR050501">
    <property type="entry name" value="ICDH/IPMDH"/>
</dbReference>
<dbReference type="GO" id="GO:0000287">
    <property type="term" value="F:magnesium ion binding"/>
    <property type="evidence" value="ECO:0007669"/>
    <property type="project" value="InterPro"/>
</dbReference>
<dbReference type="PANTHER" id="PTHR43275">
    <property type="entry name" value="D-MALATE DEHYDROGENASE [DECARBOXYLATING]"/>
    <property type="match status" value="1"/>
</dbReference>
<evidence type="ECO:0000256" key="3">
    <source>
        <dbReference type="ARBA" id="ARBA00022723"/>
    </source>
</evidence>
<evidence type="ECO:0000256" key="5">
    <source>
        <dbReference type="ARBA" id="ARBA00023027"/>
    </source>
</evidence>
<evidence type="ECO:0000256" key="4">
    <source>
        <dbReference type="ARBA" id="ARBA00023002"/>
    </source>
</evidence>
<gene>
    <name evidence="8" type="ORF">BU251_05380</name>
</gene>
<reference evidence="8 9" key="1">
    <citation type="submission" date="2017-01" db="EMBL/GenBank/DDBJ databases">
        <title>First insights into the biology of 'candidatus Vampirococcus archaeovorus'.</title>
        <authorList>
            <person name="Kizina J."/>
            <person name="Jordan S."/>
            <person name="Stueber K."/>
            <person name="Reinhardt R."/>
            <person name="Harder J."/>
        </authorList>
    </citation>
    <scope>NUCLEOTIDE SEQUENCE [LARGE SCALE GENOMIC DNA]</scope>
    <source>
        <strain evidence="8 9">LiM</strain>
    </source>
</reference>
<dbReference type="OrthoDB" id="9767905at2"/>
<dbReference type="Pfam" id="PF00180">
    <property type="entry name" value="Iso_dh"/>
    <property type="match status" value="1"/>
</dbReference>
<keyword evidence="5" id="KW-0520">NAD</keyword>
<dbReference type="GO" id="GO:0051287">
    <property type="term" value="F:NAD binding"/>
    <property type="evidence" value="ECO:0007669"/>
    <property type="project" value="InterPro"/>
</dbReference>
<sequence length="349" mass="38412">MYKIAVIPGDGTGPEVVREGLKVLDAAAKKFNFKFETKEFDFSGKRYLKTGKLVDDADVAELKKYHAIYLGAVGDPDVKPGIIETGVLLKLRFALDQYINLRPVKLYSSAFCPLKDKKPEDIDFVVVRENSEGLYKGMGEFQKKGAKDEVAIQISYNTRAGVERCVRYAFELTRKRNRRKQLTLCGKTNVLTYAWDLWQRTFNEVAKEYPDVKIDYAHVDATTMWFVKNPEWFDVIVTDNMFGDIITDLGAMIQGGMGIAAGGNINPAGVSMFEPIGGSAPKYTGKNVINPLAAICAAGMMMDSLGEAQAAKAIEDAVIKIVQTKLKSLAAGKMGYSTTEVGDLVVANL</sequence>
<evidence type="ECO:0000259" key="7">
    <source>
        <dbReference type="SMART" id="SM01329"/>
    </source>
</evidence>
<keyword evidence="6" id="KW-0464">Manganese</keyword>
<keyword evidence="4" id="KW-0560">Oxidoreductase</keyword>
<evidence type="ECO:0000256" key="1">
    <source>
        <dbReference type="ARBA" id="ARBA00001936"/>
    </source>
</evidence>
<dbReference type="EMBL" id="CP019384">
    <property type="protein sequence ID" value="QAT17202.1"/>
    <property type="molecule type" value="Genomic_DNA"/>
</dbReference>
<dbReference type="Gene3D" id="3.40.718.10">
    <property type="entry name" value="Isopropylmalate Dehydrogenase"/>
    <property type="match status" value="1"/>
</dbReference>
<organism evidence="8 9">
    <name type="scientific">Velamenicoccus archaeovorus</name>
    <dbReference type="NCBI Taxonomy" id="1930593"/>
    <lineage>
        <taxon>Bacteria</taxon>
        <taxon>Pseudomonadati</taxon>
        <taxon>Candidatus Omnitrophota</taxon>
        <taxon>Candidatus Velamenicoccus</taxon>
    </lineage>
</organism>
<accession>A0A410P507</accession>
<dbReference type="RefSeq" id="WP_128699925.1">
    <property type="nucleotide sequence ID" value="NZ_CP019384.1"/>
</dbReference>
<dbReference type="InterPro" id="IPR024084">
    <property type="entry name" value="IsoPropMal-DH-like_dom"/>
</dbReference>